<proteinExistence type="predicted"/>
<evidence type="ECO:0000256" key="1">
    <source>
        <dbReference type="ARBA" id="ARBA00022737"/>
    </source>
</evidence>
<dbReference type="Pfam" id="PF24883">
    <property type="entry name" value="NPHP3_N"/>
    <property type="match status" value="1"/>
</dbReference>
<comment type="caution">
    <text evidence="3">The sequence shown here is derived from an EMBL/GenBank/DDBJ whole genome shotgun (WGS) entry which is preliminary data.</text>
</comment>
<sequence length="659" mass="74342">MITMSFPSEAHDFVIEHAEFLEQNVTLIQYGPSGIDILCEASSPGAALDSSQQSSRRCFPGTREQYIADIISWASNSNEASPPMCWMRGPAGVGKSSVAQSCAEYLNRSGYLGAAFFFSVKKCDDPAHYRAIIDKKILKDKTLVLKTISAQFRSLILEPLQELERHGRGVVRKVVFIDGLDECANEGSQVEIIDIIASSIRMTPLRWAFFSRPETHLVAAFESQPISSDCYSIFLPISRKADDEIELYLRGGFQNILRRRACLHLASSWPTKKDIQRLVDAAAGLFAHPATLLRFIDSHSSLGFEETLESILNSLGQPSTLPASPYTELDALYTEIMRRVPTDVLPPMCLFLGHLVGEYSGEDDFWLIATICNILASMKHLEIPLEMRILIYGNIHFYHKSFYDFLVDPARSSAFCVTASAMKGKLFDHYIQQHFHYASSYEVQGASIRISSLSSLSWPCGHEYLNSFIMLHAFVHASMPLSLNSPAFSGLVENFPSDTLRKLEHLDFRRNLIADIDYWNITASKYADVVGHTGTARVFQHTAYECLRESRFAPFEPKEFLAMVDKLEKAGVIRPFHPDLGSSRAASILHTLSRQKSLQKSSGQYKLGHGERSVVWYWEFDVHARYFHEFRTIDYAEAIKIYKAEKFSMWEEPGVPPTA</sequence>
<keyword evidence="4" id="KW-1185">Reference proteome</keyword>
<gene>
    <name evidence="3" type="ORF">NP233_g12363</name>
</gene>
<evidence type="ECO:0000259" key="2">
    <source>
        <dbReference type="Pfam" id="PF24883"/>
    </source>
</evidence>
<accession>A0AAD5VH55</accession>
<dbReference type="SUPFAM" id="SSF52540">
    <property type="entry name" value="P-loop containing nucleoside triphosphate hydrolases"/>
    <property type="match status" value="1"/>
</dbReference>
<dbReference type="EMBL" id="JANIEX010001759">
    <property type="protein sequence ID" value="KAJ3554708.1"/>
    <property type="molecule type" value="Genomic_DNA"/>
</dbReference>
<feature type="domain" description="Nephrocystin 3-like N-terminal" evidence="2">
    <location>
        <begin position="71"/>
        <end position="212"/>
    </location>
</feature>
<evidence type="ECO:0000313" key="3">
    <source>
        <dbReference type="EMBL" id="KAJ3554708.1"/>
    </source>
</evidence>
<organism evidence="3 4">
    <name type="scientific">Leucocoprinus birnbaumii</name>
    <dbReference type="NCBI Taxonomy" id="56174"/>
    <lineage>
        <taxon>Eukaryota</taxon>
        <taxon>Fungi</taxon>
        <taxon>Dikarya</taxon>
        <taxon>Basidiomycota</taxon>
        <taxon>Agaricomycotina</taxon>
        <taxon>Agaricomycetes</taxon>
        <taxon>Agaricomycetidae</taxon>
        <taxon>Agaricales</taxon>
        <taxon>Agaricineae</taxon>
        <taxon>Agaricaceae</taxon>
        <taxon>Leucocoprinus</taxon>
    </lineage>
</organism>
<dbReference type="InterPro" id="IPR056884">
    <property type="entry name" value="NPHP3-like_N"/>
</dbReference>
<dbReference type="AlphaFoldDB" id="A0AAD5VH55"/>
<dbReference type="Proteomes" id="UP001213000">
    <property type="component" value="Unassembled WGS sequence"/>
</dbReference>
<reference evidence="3" key="1">
    <citation type="submission" date="2022-07" db="EMBL/GenBank/DDBJ databases">
        <title>Genome Sequence of Leucocoprinus birnbaumii.</title>
        <authorList>
            <person name="Buettner E."/>
        </authorList>
    </citation>
    <scope>NUCLEOTIDE SEQUENCE</scope>
    <source>
        <strain evidence="3">VT141</strain>
    </source>
</reference>
<evidence type="ECO:0000313" key="4">
    <source>
        <dbReference type="Proteomes" id="UP001213000"/>
    </source>
</evidence>
<dbReference type="Gene3D" id="3.40.50.300">
    <property type="entry name" value="P-loop containing nucleotide triphosphate hydrolases"/>
    <property type="match status" value="1"/>
</dbReference>
<name>A0AAD5VH55_9AGAR</name>
<dbReference type="PANTHER" id="PTHR10039">
    <property type="entry name" value="AMELOGENIN"/>
    <property type="match status" value="1"/>
</dbReference>
<keyword evidence="1" id="KW-0677">Repeat</keyword>
<protein>
    <recommendedName>
        <fullName evidence="2">Nephrocystin 3-like N-terminal domain-containing protein</fullName>
    </recommendedName>
</protein>
<dbReference type="InterPro" id="IPR027417">
    <property type="entry name" value="P-loop_NTPase"/>
</dbReference>